<dbReference type="InterPro" id="IPR011993">
    <property type="entry name" value="PH-like_dom_sf"/>
</dbReference>
<keyword evidence="5" id="KW-0677">Repeat</keyword>
<evidence type="ECO:0000256" key="7">
    <source>
        <dbReference type="ARBA" id="ARBA00022840"/>
    </source>
</evidence>
<organism evidence="20">
    <name type="scientific">Enterobius vermicularis</name>
    <name type="common">Human pinworm</name>
    <dbReference type="NCBI Taxonomy" id="51028"/>
    <lineage>
        <taxon>Eukaryota</taxon>
        <taxon>Metazoa</taxon>
        <taxon>Ecdysozoa</taxon>
        <taxon>Nematoda</taxon>
        <taxon>Chromadorea</taxon>
        <taxon>Rhabditida</taxon>
        <taxon>Spirurina</taxon>
        <taxon>Oxyuridomorpha</taxon>
        <taxon>Oxyuroidea</taxon>
        <taxon>Oxyuridae</taxon>
        <taxon>Enterobius</taxon>
    </lineage>
</organism>
<dbReference type="Gene3D" id="1.20.5.190">
    <property type="match status" value="1"/>
</dbReference>
<dbReference type="InterPro" id="IPR014352">
    <property type="entry name" value="FERM/acyl-CoA-bd_prot_sf"/>
</dbReference>
<dbReference type="InterPro" id="IPR019748">
    <property type="entry name" value="FERM_central"/>
</dbReference>
<dbReference type="Pfam" id="PF00063">
    <property type="entry name" value="Myosin_head"/>
    <property type="match status" value="1"/>
</dbReference>
<dbReference type="SUPFAM" id="SSF47031">
    <property type="entry name" value="Second domain of FERM"/>
    <property type="match status" value="2"/>
</dbReference>
<name>A0A0N4VHM6_ENTVE</name>
<dbReference type="Gene3D" id="3.40.850.10">
    <property type="entry name" value="Kinesin motor domain"/>
    <property type="match status" value="1"/>
</dbReference>
<dbReference type="Pfam" id="PF00373">
    <property type="entry name" value="FERM_M"/>
    <property type="match status" value="1"/>
</dbReference>
<accession>A0A0N4VHM6</accession>
<dbReference type="SMART" id="SM00295">
    <property type="entry name" value="B41"/>
    <property type="match status" value="2"/>
</dbReference>
<evidence type="ECO:0000259" key="16">
    <source>
        <dbReference type="PROSITE" id="PS51016"/>
    </source>
</evidence>
<dbReference type="CDD" id="cd17092">
    <property type="entry name" value="FERM1_F1_Myosin-VII"/>
    <property type="match status" value="1"/>
</dbReference>
<evidence type="ECO:0000256" key="1">
    <source>
        <dbReference type="ARBA" id="ARBA00004496"/>
    </source>
</evidence>
<feature type="domain" description="FERM" evidence="15">
    <location>
        <begin position="1552"/>
        <end position="1856"/>
    </location>
</feature>
<dbReference type="Gene3D" id="2.30.29.30">
    <property type="entry name" value="Pleckstrin-homology domain (PH domain)/Phosphotyrosine-binding domain (PTB)"/>
    <property type="match status" value="2"/>
</dbReference>
<feature type="domain" description="MyTH4" evidence="16">
    <location>
        <begin position="1398"/>
        <end position="1546"/>
    </location>
</feature>
<dbReference type="SMART" id="SM00242">
    <property type="entry name" value="MYSc"/>
    <property type="match status" value="1"/>
</dbReference>
<keyword evidence="19" id="KW-1185">Reference proteome</keyword>
<dbReference type="InterPro" id="IPR029071">
    <property type="entry name" value="Ubiquitin-like_domsf"/>
</dbReference>
<dbReference type="FunFam" id="1.10.10.820:FF:000001">
    <property type="entry name" value="Myosin heavy chain"/>
    <property type="match status" value="1"/>
</dbReference>
<evidence type="ECO:0000256" key="6">
    <source>
        <dbReference type="ARBA" id="ARBA00022741"/>
    </source>
</evidence>
<dbReference type="PROSITE" id="PS50002">
    <property type="entry name" value="SH3"/>
    <property type="match status" value="1"/>
</dbReference>
<dbReference type="InterPro" id="IPR000299">
    <property type="entry name" value="FERM_domain"/>
</dbReference>
<dbReference type="InterPro" id="IPR041793">
    <property type="entry name" value="MyoVII_FERM_C1"/>
</dbReference>
<feature type="domain" description="Myosin motor" evidence="17">
    <location>
        <begin position="1"/>
        <end position="540"/>
    </location>
</feature>
<sequence>FGNAKTVRNDNSSRFGKYIDIHFRADGAIEGARVEQYLLEKSRIVNQAHDERNYHIFYCLLAGLSQAEKDELYLRDAKDYYYLTQGKTLVADGRDDAADLAEIRSAMKVLFFKEPEIKTIFKILAALLHIGNIKYSATMLNNMEATEIRDRAGVARVAKLLQVDERTLVNALTTRSLVTREERVVSCLTAEQSLDVRDALVKGIYGRLFISIVNKINDAIYRPQKPGQKRRNIGVLDIFGFENFTMNSFEQLCINYANENLQQFFVRHVFRLEQREYEAEKIDWKSIEYTDNQDVLDIIAMRPMNIFSIIDEESIFPRGTDQTMLNKLHANHSINSRLYLKPKSDLNKSFGIVHFAGAVFYRFLEKNRDTFSPDLYSLVQSSKIKFLVNLFEPDMDAENLTGTRRKQATVSGQFRKSLEALMSQIALSEPFFIRCIKPNEYKRALMFDRDLVCKQLRYSGMMETIKIRKAGYPIRYSYPYFVARYRILLDGIGPPQRVDCKQATKEICDAILGRHADYQLGATKVFLKDAQELHLEQEHDRMVHMRAVLIQKTLRGWLQRKKFHRMRDAAIIIQKHYRGYAQRRRYLQMQVGFARLQAVLRTRQLVLHYQHLKSIVIQFQALCRGAMVREAIKSKRERGERRPAMMTETDESPREPSPASASTSNDELDDSRLVEQISDTPSPTDIIAPMEEIGNEDLSGFQFGKFAATYFQGQATPQHIKKPLRAPLLLHEDPGHQLDRTSVMGRLYETLGRKFTKKDVALASKNCDYDQLSGTQKIKKSSSVTQKFIQMTLRKKTKLAAIEQGGDKETKAIIEGIEAHRQFNAFLDDRPTSNLDKLHYIIGHGILRSELRDEIYCQICKQLTNNPSRSSNARGWILLSLCVGCFAPSDRFIKYLYCFVRENGPKGSVNYSSYIEQRLRRTVANGTRHQPPSYIELQATKSKKNIVLSITLMDESVKSLNADSATTAKELCEALSQKIGLKDRFGFSLYIALFDKVSSLGAGTDHVMDAISQCEQYAKEQGRLERNAPWRLFFRKEIFSPWHDTSLDPVGTDLVYQQVVRGVKYGEYRTDKDEDLALLIAQQFYIDYGSHLDVNDIDKLEESLQRYLPDYELKKSSNDNLQRWLQLVMHAYRKKFKQKEITKEEAKGDVVKFAKFKWPLLFSRFYEAFKFAGPPLAKNEVIIAVNWTGIYVVDDQEQVLLEFSFPEVTGILCSAPSRACIESFTIQTVGQDEYTFQSPNAEDIKELVSYFLNGLSSRSRYLVALQENSANEAANYLEFKRGDLLLLSDGLTGGSLSKHQFVRGENARTGRRGNIPVDLVRVLPTLEKPTIEVLETFAKQPEFDSLMNRQVALVNASTTDRPYTLERFAADNFRTPPKRTLTLGSRKNDRSSNGLWMHSRDPIKMPLLKKLIGKEEPSSEAVNMFMAILKYMGDHPSKKPRSGTELTDQIFKGPLRYEILRDELYCQLMKQLTANFNPFSEEWGWELLWLGTGLFPPSQSLLKEVLQFLRSREHPVAADCYNRLQKTLRSGRRKFPPHQVEVEAIQHKTTQIFHKAFFPDGSEEAIEVESSTRARDFCQRIATRLRLKSSEGFSLFVKFDQKVISVPENEFFFDFVRQIGEWARQMRAAENAPPYFSYQVRFMKKLWMNVVPGEDTAADLIFHYPQELPKYLKGYHKVTRQQAVELAALIVRASTQRDKYPSMSQVQQKLKDFVPEDLLQAYNKNDWKKQIAAAYGGNVENMSPEEAKITFLQRVAQWPTFGSAFFEVKQSSDPALPNKLLIAINKTGVNLYDLVTKDHIGNYPFSSISNWTKGNTYFHMTVGNLTKGNRLLLETSLGYKMDDLLTSYIRMLLSSSNTNRATAASSDAEII</sequence>
<evidence type="ECO:0000259" key="14">
    <source>
        <dbReference type="PROSITE" id="PS50002"/>
    </source>
</evidence>
<dbReference type="InterPro" id="IPR027417">
    <property type="entry name" value="P-loop_NTPase"/>
</dbReference>
<dbReference type="InterPro" id="IPR041794">
    <property type="entry name" value="MyoVII_FERM_C2"/>
</dbReference>
<reference evidence="18 19" key="2">
    <citation type="submission" date="2018-10" db="EMBL/GenBank/DDBJ databases">
        <authorList>
            <consortium name="Pathogen Informatics"/>
        </authorList>
    </citation>
    <scope>NUCLEOTIDE SEQUENCE [LARGE SCALE GENOMIC DNA]</scope>
</reference>
<dbReference type="SMART" id="SM00139">
    <property type="entry name" value="MyTH4"/>
    <property type="match status" value="2"/>
</dbReference>
<dbReference type="Gene3D" id="1.20.58.530">
    <property type="match status" value="1"/>
</dbReference>
<dbReference type="STRING" id="51028.A0A0N4VHM6"/>
<feature type="compositionally biased region" description="Basic and acidic residues" evidence="13">
    <location>
        <begin position="634"/>
        <end position="643"/>
    </location>
</feature>
<evidence type="ECO:0000313" key="18">
    <source>
        <dbReference type="EMBL" id="VDD94921.1"/>
    </source>
</evidence>
<dbReference type="Pfam" id="PF21998">
    <property type="entry name" value="FERM_C1_MyoVII"/>
    <property type="match status" value="1"/>
</dbReference>
<dbReference type="InterPro" id="IPR036106">
    <property type="entry name" value="MYSc_Myo7"/>
</dbReference>
<evidence type="ECO:0000259" key="15">
    <source>
        <dbReference type="PROSITE" id="PS50057"/>
    </source>
</evidence>
<dbReference type="FunFam" id="2.30.29.30:FF:000075">
    <property type="entry name" value="unconventional myosin-VIIa"/>
    <property type="match status" value="1"/>
</dbReference>
<keyword evidence="3 11" id="KW-0728">SH3 domain</keyword>
<dbReference type="Pfam" id="PF00784">
    <property type="entry name" value="MyTH4"/>
    <property type="match status" value="2"/>
</dbReference>
<keyword evidence="10 12" id="KW-0009">Actin-binding</keyword>
<dbReference type="PROSITE" id="PS51016">
    <property type="entry name" value="MYTH4"/>
    <property type="match status" value="2"/>
</dbReference>
<dbReference type="Gene3D" id="1.20.80.10">
    <property type="match status" value="2"/>
</dbReference>
<dbReference type="Pfam" id="PF21989">
    <property type="entry name" value="RA_2"/>
    <property type="match status" value="2"/>
</dbReference>
<proteinExistence type="inferred from homology"/>
<evidence type="ECO:0000256" key="8">
    <source>
        <dbReference type="ARBA" id="ARBA00023123"/>
    </source>
</evidence>
<feature type="region of interest" description="Actin-binding" evidence="12">
    <location>
        <begin position="418"/>
        <end position="440"/>
    </location>
</feature>
<keyword evidence="8 12" id="KW-0518">Myosin</keyword>
<keyword evidence="6" id="KW-0547">Nucleotide-binding</keyword>
<dbReference type="Gene3D" id="2.30.30.40">
    <property type="entry name" value="SH3 Domains"/>
    <property type="match status" value="1"/>
</dbReference>
<evidence type="ECO:0000256" key="10">
    <source>
        <dbReference type="ARBA" id="ARBA00023203"/>
    </source>
</evidence>
<evidence type="ECO:0000256" key="9">
    <source>
        <dbReference type="ARBA" id="ARBA00023175"/>
    </source>
</evidence>
<dbReference type="SUPFAM" id="SSF52540">
    <property type="entry name" value="P-loop containing nucleoside triphosphate hydrolases"/>
    <property type="match status" value="1"/>
</dbReference>
<dbReference type="InterPro" id="IPR051567">
    <property type="entry name" value="Unconventional_Myosin_ATPase"/>
</dbReference>
<dbReference type="CDD" id="cd17093">
    <property type="entry name" value="FERM2_F1_Myosin-VII"/>
    <property type="match status" value="1"/>
</dbReference>
<evidence type="ECO:0000313" key="19">
    <source>
        <dbReference type="Proteomes" id="UP000274131"/>
    </source>
</evidence>
<gene>
    <name evidence="18" type="ORF">EVEC_LOCUS9672</name>
</gene>
<dbReference type="PRINTS" id="PR00193">
    <property type="entry name" value="MYOSINHEAVY"/>
</dbReference>
<dbReference type="Proteomes" id="UP000274131">
    <property type="component" value="Unassembled WGS sequence"/>
</dbReference>
<comment type="subcellular location">
    <subcellularLocation>
        <location evidence="1">Cytoplasm</location>
    </subcellularLocation>
</comment>
<evidence type="ECO:0000256" key="3">
    <source>
        <dbReference type="ARBA" id="ARBA00022443"/>
    </source>
</evidence>
<dbReference type="Gene3D" id="6.20.240.20">
    <property type="match status" value="1"/>
</dbReference>
<dbReference type="InterPro" id="IPR000048">
    <property type="entry name" value="IQ_motif_EF-hand-BS"/>
</dbReference>
<dbReference type="InterPro" id="IPR036028">
    <property type="entry name" value="SH3-like_dom_sf"/>
</dbReference>
<feature type="region of interest" description="Disordered" evidence="13">
    <location>
        <begin position="1376"/>
        <end position="1395"/>
    </location>
</feature>
<dbReference type="SUPFAM" id="SSF50044">
    <property type="entry name" value="SH3-domain"/>
    <property type="match status" value="1"/>
</dbReference>
<dbReference type="CDD" id="cd23767">
    <property type="entry name" value="IQCD"/>
    <property type="match status" value="1"/>
</dbReference>
<reference evidence="20" key="1">
    <citation type="submission" date="2017-02" db="UniProtKB">
        <authorList>
            <consortium name="WormBaseParasite"/>
        </authorList>
    </citation>
    <scope>IDENTIFICATION</scope>
</reference>
<dbReference type="CDD" id="cd14473">
    <property type="entry name" value="FERM_B-lobe"/>
    <property type="match status" value="2"/>
</dbReference>
<keyword evidence="7" id="KW-0067">ATP-binding</keyword>
<evidence type="ECO:0000256" key="4">
    <source>
        <dbReference type="ARBA" id="ARBA00022490"/>
    </source>
</evidence>
<evidence type="ECO:0000256" key="13">
    <source>
        <dbReference type="SAM" id="MobiDB-lite"/>
    </source>
</evidence>
<dbReference type="PROSITE" id="PS50057">
    <property type="entry name" value="FERM_3"/>
    <property type="match status" value="2"/>
</dbReference>
<evidence type="ECO:0000256" key="12">
    <source>
        <dbReference type="PROSITE-ProRule" id="PRU00782"/>
    </source>
</evidence>
<keyword evidence="9" id="KW-0505">Motor protein</keyword>
<dbReference type="CDD" id="cd13198">
    <property type="entry name" value="FERM_C1_MyoVII"/>
    <property type="match status" value="1"/>
</dbReference>
<dbReference type="GO" id="GO:0005737">
    <property type="term" value="C:cytoplasm"/>
    <property type="evidence" value="ECO:0007669"/>
    <property type="project" value="UniProtKB-SubCell"/>
</dbReference>
<evidence type="ECO:0000256" key="11">
    <source>
        <dbReference type="PROSITE-ProRule" id="PRU00192"/>
    </source>
</evidence>
<feature type="region of interest" description="Disordered" evidence="13">
    <location>
        <begin position="634"/>
        <end position="670"/>
    </location>
</feature>
<dbReference type="CDD" id="cd13199">
    <property type="entry name" value="FERM_C2_MyoVII"/>
    <property type="match status" value="1"/>
</dbReference>
<dbReference type="InterPro" id="IPR001609">
    <property type="entry name" value="Myosin_head_motor_dom-like"/>
</dbReference>
<dbReference type="SUPFAM" id="SSF54236">
    <property type="entry name" value="Ubiquitin-like"/>
    <property type="match status" value="2"/>
</dbReference>
<comment type="caution">
    <text evidence="12">Lacks conserved residue(s) required for the propagation of feature annotation.</text>
</comment>
<comment type="similarity">
    <text evidence="2 12">Belongs to the TRAFAC class myosin-kinesin ATPase superfamily. Myosin family.</text>
</comment>
<dbReference type="EMBL" id="UXUI01010218">
    <property type="protein sequence ID" value="VDD94921.1"/>
    <property type="molecule type" value="Genomic_DNA"/>
</dbReference>
<evidence type="ECO:0000259" key="17">
    <source>
        <dbReference type="PROSITE" id="PS51456"/>
    </source>
</evidence>
<dbReference type="Pfam" id="PF00612">
    <property type="entry name" value="IQ"/>
    <property type="match status" value="2"/>
</dbReference>
<dbReference type="InterPro" id="IPR036961">
    <property type="entry name" value="Kinesin_motor_dom_sf"/>
</dbReference>
<dbReference type="GO" id="GO:0003774">
    <property type="term" value="F:cytoskeletal motor activity"/>
    <property type="evidence" value="ECO:0007669"/>
    <property type="project" value="InterPro"/>
</dbReference>
<dbReference type="GO" id="GO:0016459">
    <property type="term" value="C:myosin complex"/>
    <property type="evidence" value="ECO:0007669"/>
    <property type="project" value="UniProtKB-KW"/>
</dbReference>
<keyword evidence="4" id="KW-0963">Cytoplasm</keyword>
<evidence type="ECO:0000256" key="5">
    <source>
        <dbReference type="ARBA" id="ARBA00022737"/>
    </source>
</evidence>
<dbReference type="InterPro" id="IPR000857">
    <property type="entry name" value="MyTH4_dom"/>
</dbReference>
<dbReference type="FunFam" id="3.10.20.90:FF:000036">
    <property type="entry name" value="Unconventional myosin-VIIa"/>
    <property type="match status" value="1"/>
</dbReference>
<dbReference type="GO" id="GO:0005524">
    <property type="term" value="F:ATP binding"/>
    <property type="evidence" value="ECO:0007669"/>
    <property type="project" value="UniProtKB-KW"/>
</dbReference>
<evidence type="ECO:0000313" key="20">
    <source>
        <dbReference type="WBParaSite" id="EVEC_0001032701-mRNA-1"/>
    </source>
</evidence>
<dbReference type="OrthoDB" id="6108017at2759"/>
<feature type="domain" description="SH3" evidence="14">
    <location>
        <begin position="1257"/>
        <end position="1325"/>
    </location>
</feature>
<dbReference type="InterPro" id="IPR001452">
    <property type="entry name" value="SH3_domain"/>
</dbReference>
<feature type="domain" description="MyTH4" evidence="16">
    <location>
        <begin position="719"/>
        <end position="941"/>
    </location>
</feature>
<dbReference type="GO" id="GO:0120025">
    <property type="term" value="C:plasma membrane bounded cell projection"/>
    <property type="evidence" value="ECO:0007669"/>
    <property type="project" value="UniProtKB-ARBA"/>
</dbReference>
<evidence type="ECO:0000256" key="2">
    <source>
        <dbReference type="ARBA" id="ARBA00008314"/>
    </source>
</evidence>
<dbReference type="Gene3D" id="3.10.20.90">
    <property type="entry name" value="Phosphatidylinositol 3-kinase Catalytic Subunit, Chain A, domain 1"/>
    <property type="match status" value="2"/>
</dbReference>
<dbReference type="GO" id="GO:0003779">
    <property type="term" value="F:actin binding"/>
    <property type="evidence" value="ECO:0007669"/>
    <property type="project" value="UniProtKB-KW"/>
</dbReference>
<dbReference type="SUPFAM" id="SSF50729">
    <property type="entry name" value="PH domain-like"/>
    <property type="match status" value="1"/>
</dbReference>
<dbReference type="WBParaSite" id="EVEC_0001032701-mRNA-1">
    <property type="protein sequence ID" value="EVEC_0001032701-mRNA-1"/>
    <property type="gene ID" value="EVEC_0001032701"/>
</dbReference>
<dbReference type="CDD" id="cd01381">
    <property type="entry name" value="MYSc_Myo7"/>
    <property type="match status" value="1"/>
</dbReference>
<dbReference type="PANTHER" id="PTHR22692">
    <property type="entry name" value="MYOSIN VII, XV"/>
    <property type="match status" value="1"/>
</dbReference>
<dbReference type="Gene3D" id="1.20.120.720">
    <property type="entry name" value="Myosin VI head, motor domain, U50 subdomain"/>
    <property type="match status" value="1"/>
</dbReference>
<dbReference type="PROSITE" id="PS51456">
    <property type="entry name" value="MYOSIN_MOTOR"/>
    <property type="match status" value="1"/>
</dbReference>
<dbReference type="SMART" id="SM00015">
    <property type="entry name" value="IQ"/>
    <property type="match status" value="3"/>
</dbReference>
<dbReference type="PROSITE" id="PS50096">
    <property type="entry name" value="IQ"/>
    <property type="match status" value="3"/>
</dbReference>
<dbReference type="Gene3D" id="1.10.10.820">
    <property type="match status" value="1"/>
</dbReference>
<dbReference type="InterPro" id="IPR035963">
    <property type="entry name" value="FERM_2"/>
</dbReference>
<protein>
    <submittedName>
        <fullName evidence="20">Myosin motor domain-containing protein</fullName>
    </submittedName>
</protein>
<dbReference type="PANTHER" id="PTHR22692:SF26">
    <property type="entry name" value="SH3 DOMAIN-CONTAINING PROTEIN"/>
    <property type="match status" value="1"/>
</dbReference>
<dbReference type="Gene3D" id="1.25.40.530">
    <property type="entry name" value="MyTH4 domain"/>
    <property type="match status" value="2"/>
</dbReference>
<dbReference type="InterPro" id="IPR019749">
    <property type="entry name" value="Band_41_domain"/>
</dbReference>
<dbReference type="InterPro" id="IPR038185">
    <property type="entry name" value="MyTH4_dom_sf"/>
</dbReference>
<feature type="domain" description="FERM" evidence="15">
    <location>
        <begin position="946"/>
        <end position="1262"/>
    </location>
</feature>